<dbReference type="Pfam" id="PF14223">
    <property type="entry name" value="Retrotran_gag_2"/>
    <property type="match status" value="1"/>
</dbReference>
<organism evidence="3 4">
    <name type="scientific">Cucumis melo var. makuwa</name>
    <name type="common">Oriental melon</name>
    <dbReference type="NCBI Taxonomy" id="1194695"/>
    <lineage>
        <taxon>Eukaryota</taxon>
        <taxon>Viridiplantae</taxon>
        <taxon>Streptophyta</taxon>
        <taxon>Embryophyta</taxon>
        <taxon>Tracheophyta</taxon>
        <taxon>Spermatophyta</taxon>
        <taxon>Magnoliopsida</taxon>
        <taxon>eudicotyledons</taxon>
        <taxon>Gunneridae</taxon>
        <taxon>Pentapetalae</taxon>
        <taxon>rosids</taxon>
        <taxon>fabids</taxon>
        <taxon>Cucurbitales</taxon>
        <taxon>Cucurbitaceae</taxon>
        <taxon>Benincaseae</taxon>
        <taxon>Cucumis</taxon>
    </lineage>
</organism>
<feature type="domain" description="Retrovirus-related Pol polyprotein from transposon TNT 1-94-like beta-barrel" evidence="2">
    <location>
        <begin position="150"/>
        <end position="184"/>
    </location>
</feature>
<dbReference type="Proteomes" id="UP000321393">
    <property type="component" value="Unassembled WGS sequence"/>
</dbReference>
<comment type="caution">
    <text evidence="3">The sequence shown here is derived from an EMBL/GenBank/DDBJ whole genome shotgun (WGS) entry which is preliminary data.</text>
</comment>
<evidence type="ECO:0000259" key="2">
    <source>
        <dbReference type="Pfam" id="PF22936"/>
    </source>
</evidence>
<dbReference type="InterPro" id="IPR054722">
    <property type="entry name" value="PolX-like_BBD"/>
</dbReference>
<name>A0A5A7SVM2_CUCMM</name>
<feature type="region of interest" description="Disordered" evidence="1">
    <location>
        <begin position="224"/>
        <end position="252"/>
    </location>
</feature>
<evidence type="ECO:0000313" key="4">
    <source>
        <dbReference type="Proteomes" id="UP000321393"/>
    </source>
</evidence>
<accession>A0A5A7SVM2</accession>
<evidence type="ECO:0000256" key="1">
    <source>
        <dbReference type="SAM" id="MobiDB-lite"/>
    </source>
</evidence>
<dbReference type="EMBL" id="SSTE01020204">
    <property type="protein sequence ID" value="KAA0035050.1"/>
    <property type="molecule type" value="Genomic_DNA"/>
</dbReference>
<evidence type="ECO:0000313" key="3">
    <source>
        <dbReference type="EMBL" id="KAA0035050.1"/>
    </source>
</evidence>
<dbReference type="Pfam" id="PF22936">
    <property type="entry name" value="Pol_BBD"/>
    <property type="match status" value="1"/>
</dbReference>
<gene>
    <name evidence="3" type="ORF">E6C27_scaffold57G001050</name>
</gene>
<dbReference type="AlphaFoldDB" id="A0A5A7SVM2"/>
<reference evidence="3 4" key="1">
    <citation type="submission" date="2019-08" db="EMBL/GenBank/DDBJ databases">
        <title>Draft genome sequences of two oriental melons (Cucumis melo L. var makuwa).</title>
        <authorList>
            <person name="Kwon S.-Y."/>
        </authorList>
    </citation>
    <scope>NUCLEOTIDE SEQUENCE [LARGE SCALE GENOMIC DNA]</scope>
    <source>
        <strain evidence="4">cv. SW 3</strain>
        <tissue evidence="3">Leaf</tissue>
    </source>
</reference>
<proteinExistence type="predicted"/>
<protein>
    <submittedName>
        <fullName evidence="3">Retrotransposon</fullName>
    </submittedName>
</protein>
<dbReference type="OrthoDB" id="1742531at2759"/>
<sequence>MEQNKGLEENLDEFQKIVVDLNNIGEKMSDENQTVILLNSLLERYREVNATIKYGRDSLTMNIMLDALKTRNLEIKKEHKDEELLMARGRSDKKSWKGKKKSSRMNSKGEARKYFLCHKDGQFKRHCPLNKSKEASSSKHAGSERMLLMVQIAAHDEMIIMLTNVKYVPELKRNLISLGELDRSCYTIKFKNGVTKVTKGSLIKLRGTLRNGLYVLEGTAVSGKGSNVSSDQSPLVSQTEATEQSEFNGVQS</sequence>